<dbReference type="EMBL" id="RSCL01000004">
    <property type="protein sequence ID" value="RUT07917.1"/>
    <property type="molecule type" value="Genomic_DNA"/>
</dbReference>
<name>A0A3S1AS20_9CYAN</name>
<reference evidence="1" key="1">
    <citation type="submission" date="2018-12" db="EMBL/GenBank/DDBJ databases">
        <authorList>
            <person name="Will S."/>
            <person name="Neumann-Schaal M."/>
            <person name="Henke P."/>
        </authorList>
    </citation>
    <scope>NUCLEOTIDE SEQUENCE</scope>
    <source>
        <strain evidence="1">PCC 7102</strain>
    </source>
</reference>
<gene>
    <name evidence="1" type="ORF">DSM106972_021770</name>
</gene>
<accession>A0A3S1AS20</accession>
<sequence length="64" mass="7597">MTFEEWVKAQFNRASLEDLIVEQELAARWLKAYTESLAQLRRDLAPIDEPCYQWLVSLNEILKL</sequence>
<reference evidence="1" key="2">
    <citation type="journal article" date="2019" name="Genome Biol. Evol.">
        <title>Day and night: Metabolic profiles and evolutionary relationships of six axenic non-marine cyanobacteria.</title>
        <authorList>
            <person name="Will S.E."/>
            <person name="Henke P."/>
            <person name="Boedeker C."/>
            <person name="Huang S."/>
            <person name="Brinkmann H."/>
            <person name="Rohde M."/>
            <person name="Jarek M."/>
            <person name="Friedl T."/>
            <person name="Seufert S."/>
            <person name="Schumacher M."/>
            <person name="Overmann J."/>
            <person name="Neumann-Schaal M."/>
            <person name="Petersen J."/>
        </authorList>
    </citation>
    <scope>NUCLEOTIDE SEQUENCE [LARGE SCALE GENOMIC DNA]</scope>
    <source>
        <strain evidence="1">PCC 7102</strain>
    </source>
</reference>
<dbReference type="Proteomes" id="UP000271624">
    <property type="component" value="Unassembled WGS sequence"/>
</dbReference>
<dbReference type="RefSeq" id="WP_233787701.1">
    <property type="nucleotide sequence ID" value="NZ_RSCL01000004.1"/>
</dbReference>
<organism evidence="1 2">
    <name type="scientific">Dulcicalothrix desertica PCC 7102</name>
    <dbReference type="NCBI Taxonomy" id="232991"/>
    <lineage>
        <taxon>Bacteria</taxon>
        <taxon>Bacillati</taxon>
        <taxon>Cyanobacteriota</taxon>
        <taxon>Cyanophyceae</taxon>
        <taxon>Nostocales</taxon>
        <taxon>Calotrichaceae</taxon>
        <taxon>Dulcicalothrix</taxon>
    </lineage>
</organism>
<evidence type="ECO:0000313" key="1">
    <source>
        <dbReference type="EMBL" id="RUT07917.1"/>
    </source>
</evidence>
<protein>
    <submittedName>
        <fullName evidence="1">Uncharacterized protein</fullName>
    </submittedName>
</protein>
<keyword evidence="2" id="KW-1185">Reference proteome</keyword>
<dbReference type="AlphaFoldDB" id="A0A3S1AS20"/>
<proteinExistence type="predicted"/>
<comment type="caution">
    <text evidence="1">The sequence shown here is derived from an EMBL/GenBank/DDBJ whole genome shotgun (WGS) entry which is preliminary data.</text>
</comment>
<evidence type="ECO:0000313" key="2">
    <source>
        <dbReference type="Proteomes" id="UP000271624"/>
    </source>
</evidence>